<reference evidence="3 4" key="1">
    <citation type="submission" date="2017-09" db="EMBL/GenBank/DDBJ databases">
        <title>Large-scale bioinformatics analysis of Bacillus genomes uncovers conserved roles of natural products in bacterial physiology.</title>
        <authorList>
            <consortium name="Agbiome Team Llc"/>
            <person name="Bleich R.M."/>
            <person name="Grubbs K.J."/>
            <person name="Santa Maria K.C."/>
            <person name="Allen S.E."/>
            <person name="Farag S."/>
            <person name="Shank E.A."/>
            <person name="Bowers A."/>
        </authorList>
    </citation>
    <scope>NUCLEOTIDE SEQUENCE [LARGE SCALE GENOMIC DNA]</scope>
    <source>
        <strain evidence="3 4">AFS061806</strain>
    </source>
</reference>
<dbReference type="PANTHER" id="PTHR30388">
    <property type="entry name" value="ALDEHYDE OXIDOREDUCTASE MOLYBDENUM COFACTOR ASSEMBLY PROTEIN"/>
    <property type="match status" value="1"/>
</dbReference>
<evidence type="ECO:0000313" key="4">
    <source>
        <dbReference type="Proteomes" id="UP000224076"/>
    </source>
</evidence>
<organism evidence="3 4">
    <name type="scientific">Bacillus cereus</name>
    <dbReference type="NCBI Taxonomy" id="1396"/>
    <lineage>
        <taxon>Bacteria</taxon>
        <taxon>Bacillati</taxon>
        <taxon>Bacillota</taxon>
        <taxon>Bacilli</taxon>
        <taxon>Bacillales</taxon>
        <taxon>Bacillaceae</taxon>
        <taxon>Bacillus</taxon>
        <taxon>Bacillus cereus group</taxon>
    </lineage>
</organism>
<evidence type="ECO:0000313" key="3">
    <source>
        <dbReference type="EMBL" id="PFU40488.1"/>
    </source>
</evidence>
<dbReference type="InterPro" id="IPR027051">
    <property type="entry name" value="XdhC_Rossmann_dom"/>
</dbReference>
<dbReference type="Gene3D" id="3.40.50.720">
    <property type="entry name" value="NAD(P)-binding Rossmann-like Domain"/>
    <property type="match status" value="1"/>
</dbReference>
<feature type="domain" description="XdhC- CoxI" evidence="1">
    <location>
        <begin position="16"/>
        <end position="60"/>
    </location>
</feature>
<proteinExistence type="predicted"/>
<protein>
    <submittedName>
        <fullName evidence="3">Xanthine dehydrogenase</fullName>
    </submittedName>
</protein>
<sequence length="339" mass="38901">MPTIHDILEAIISMSHPCTLATIIRVDGSSYRKEGSMMVYGEDGIRIGMLSAGCIEEELYFYTTDVSSKKWVIHEFDMRDEEDLSWGVGCNGVIYILLEQVNCIYQEYLRKVRLYIEKGDRVWMIKNLSQSKTLFLSEEGHKFGDWEGEVPVLSELKNGWYEHLYVHCFEPQPRLFIFGAGEDAKPLVSLAKETGFFVTICDWRDALCTPLRFPQADKCIVGFPKEVMSSISIMKQDFIVIMTHHFKRDQELLILLQNSPCRYLGILGSRYRTSRLFGEEDKPKWVFSPAGLSIGAEGPSEIALSIMAEIIQMVRMKNDENNRDIFSSRKEQKNRSGDA</sequence>
<dbReference type="Proteomes" id="UP000224076">
    <property type="component" value="Unassembled WGS sequence"/>
</dbReference>
<dbReference type="InterPro" id="IPR003777">
    <property type="entry name" value="XdhC_CoxI"/>
</dbReference>
<dbReference type="Pfam" id="PF02625">
    <property type="entry name" value="XdhC_CoxI"/>
    <property type="match status" value="1"/>
</dbReference>
<dbReference type="Pfam" id="PF13478">
    <property type="entry name" value="XdhC_C"/>
    <property type="match status" value="1"/>
</dbReference>
<evidence type="ECO:0000259" key="1">
    <source>
        <dbReference type="Pfam" id="PF02625"/>
    </source>
</evidence>
<dbReference type="EMBL" id="NVDG01000031">
    <property type="protein sequence ID" value="PFU40488.1"/>
    <property type="molecule type" value="Genomic_DNA"/>
</dbReference>
<accession>A0A2B3TUV8</accession>
<gene>
    <name evidence="3" type="ORF">COK86_19530</name>
</gene>
<dbReference type="RefSeq" id="WP_098666080.1">
    <property type="nucleotide sequence ID" value="NZ_NVDG01000031.1"/>
</dbReference>
<dbReference type="PANTHER" id="PTHR30388:SF6">
    <property type="entry name" value="XANTHINE DEHYDROGENASE SUBUNIT A-RELATED"/>
    <property type="match status" value="1"/>
</dbReference>
<dbReference type="AlphaFoldDB" id="A0A2B3TUV8"/>
<comment type="caution">
    <text evidence="3">The sequence shown here is derived from an EMBL/GenBank/DDBJ whole genome shotgun (WGS) entry which is preliminary data.</text>
</comment>
<evidence type="ECO:0000259" key="2">
    <source>
        <dbReference type="Pfam" id="PF13478"/>
    </source>
</evidence>
<name>A0A2B3TUV8_BACCE</name>
<dbReference type="InterPro" id="IPR052698">
    <property type="entry name" value="MoCofactor_Util/Proc"/>
</dbReference>
<feature type="domain" description="XdhC Rossmann" evidence="2">
    <location>
        <begin position="175"/>
        <end position="310"/>
    </location>
</feature>